<keyword evidence="1" id="KW-0812">Transmembrane</keyword>
<keyword evidence="1" id="KW-1133">Transmembrane helix</keyword>
<dbReference type="RefSeq" id="WP_179777542.1">
    <property type="nucleotide sequence ID" value="NZ_JACCFK010000002.1"/>
</dbReference>
<protein>
    <submittedName>
        <fullName evidence="2">Uncharacterized protein</fullName>
    </submittedName>
</protein>
<dbReference type="Proteomes" id="UP000549616">
    <property type="component" value="Unassembled WGS sequence"/>
</dbReference>
<organism evidence="2 3">
    <name type="scientific">Amycolatopsis endophytica</name>
    <dbReference type="NCBI Taxonomy" id="860233"/>
    <lineage>
        <taxon>Bacteria</taxon>
        <taxon>Bacillati</taxon>
        <taxon>Actinomycetota</taxon>
        <taxon>Actinomycetes</taxon>
        <taxon>Pseudonocardiales</taxon>
        <taxon>Pseudonocardiaceae</taxon>
        <taxon>Amycolatopsis</taxon>
    </lineage>
</organism>
<dbReference type="AlphaFoldDB" id="A0A853BFQ7"/>
<evidence type="ECO:0000313" key="3">
    <source>
        <dbReference type="Proteomes" id="UP000549616"/>
    </source>
</evidence>
<reference evidence="2 3" key="1">
    <citation type="submission" date="2020-07" db="EMBL/GenBank/DDBJ databases">
        <title>Sequencing the genomes of 1000 actinobacteria strains.</title>
        <authorList>
            <person name="Klenk H.-P."/>
        </authorList>
    </citation>
    <scope>NUCLEOTIDE SEQUENCE [LARGE SCALE GENOMIC DNA]</scope>
    <source>
        <strain evidence="2 3">DSM 104006</strain>
    </source>
</reference>
<name>A0A853BFQ7_9PSEU</name>
<accession>A0A853BFQ7</accession>
<keyword evidence="1" id="KW-0472">Membrane</keyword>
<evidence type="ECO:0000256" key="1">
    <source>
        <dbReference type="SAM" id="Phobius"/>
    </source>
</evidence>
<proteinExistence type="predicted"/>
<feature type="transmembrane region" description="Helical" evidence="1">
    <location>
        <begin position="29"/>
        <end position="46"/>
    </location>
</feature>
<feature type="transmembrane region" description="Helical" evidence="1">
    <location>
        <begin position="6"/>
        <end position="22"/>
    </location>
</feature>
<keyword evidence="3" id="KW-1185">Reference proteome</keyword>
<dbReference type="EMBL" id="JACCFK010000002">
    <property type="protein sequence ID" value="NYI93356.1"/>
    <property type="molecule type" value="Genomic_DNA"/>
</dbReference>
<gene>
    <name evidence="2" type="ORF">HNR02_006731</name>
</gene>
<comment type="caution">
    <text evidence="2">The sequence shown here is derived from an EMBL/GenBank/DDBJ whole genome shotgun (WGS) entry which is preliminary data.</text>
</comment>
<evidence type="ECO:0000313" key="2">
    <source>
        <dbReference type="EMBL" id="NYI93356.1"/>
    </source>
</evidence>
<sequence length="54" mass="5309">MAEPNVSGWAAAGGVLVLAIIASAALGDAWYFLAGLIAALGVLVGFRPGTTPPN</sequence>